<evidence type="ECO:0000313" key="3">
    <source>
        <dbReference type="Proteomes" id="UP000237144"/>
    </source>
</evidence>
<sequence length="687" mass="74188">MASGPDATAATATSSRVISRPHANRTSPASPRPLFYSSSPRPKLAADSAEPSSNVVSPTRRRTPGRVAGRNSPAASKPWIRRLSFSSSLTGADGAKPPSLSDGGAAHQDRAPAGVTDGAQKSDPFDLTALGRELDAIAAQNHDVKLQSRLFASAHRLQPVARRRTSIHDLPDELLLRIFGFLDDQLGYRALPSRIPGSPEWSFPPLRIARVCRRWLPLARYICYRSLHISHLVRILALHGAFVANPKLAMHVRHFVVHLASVDAEDLEGVAPISPIYATRATREPDSDLDPSAPAKRDKAKEKPPKTYADLLRSVFSSCAFLLSLEIVGIPPATLFASPTSGATSSIHRLHQLRLSTVASLTMRASDDAEPLEAVALRDALLGLTGLRALVLKGYASSLTDSEKLDFAPTRTSAGHVARPLPTRARSTQLLPLERLELTDCSFTRTDLQALLQQCRGDVLQHLIVEDRYTTSRMKRLRALGCAHSPTVEALPHVVDLIKSTVTHLRVSLYNYLLLADPSANWSHILDGVISQLVKLVSLDVGGTVVTPALFALTPRKAAAVSDDPGSDVSPRLPPSVRVLTIRAAPSLTPEVLLPFLTSLGPLPARLRQPEGAVSRLSVLTTLGGSEHGWSRPTLTWQVQQACWNAGIKWTSHSTAPGQDELLGTEMDSPKLWMQGYGPGTRTGGAW</sequence>
<accession>A0A2S5B1T5</accession>
<dbReference type="Gene3D" id="1.20.1280.50">
    <property type="match status" value="1"/>
</dbReference>
<organism evidence="2 3">
    <name type="scientific">Rhodotorula taiwanensis</name>
    <dbReference type="NCBI Taxonomy" id="741276"/>
    <lineage>
        <taxon>Eukaryota</taxon>
        <taxon>Fungi</taxon>
        <taxon>Dikarya</taxon>
        <taxon>Basidiomycota</taxon>
        <taxon>Pucciniomycotina</taxon>
        <taxon>Microbotryomycetes</taxon>
        <taxon>Sporidiobolales</taxon>
        <taxon>Sporidiobolaceae</taxon>
        <taxon>Rhodotorula</taxon>
    </lineage>
</organism>
<feature type="compositionally biased region" description="Basic and acidic residues" evidence="1">
    <location>
        <begin position="295"/>
        <end position="304"/>
    </location>
</feature>
<feature type="region of interest" description="Disordered" evidence="1">
    <location>
        <begin position="283"/>
        <end position="304"/>
    </location>
</feature>
<comment type="caution">
    <text evidence="2">The sequence shown here is derived from an EMBL/GenBank/DDBJ whole genome shotgun (WGS) entry which is preliminary data.</text>
</comment>
<dbReference type="AlphaFoldDB" id="A0A2S5B1T5"/>
<name>A0A2S5B1T5_9BASI</name>
<reference evidence="2 3" key="1">
    <citation type="journal article" date="2018" name="Front. Microbiol.">
        <title>Prospects for Fungal Bioremediation of Acidic Radioactive Waste Sites: Characterization and Genome Sequence of Rhodotorula taiwanensis MD1149.</title>
        <authorList>
            <person name="Tkavc R."/>
            <person name="Matrosova V.Y."/>
            <person name="Grichenko O.E."/>
            <person name="Gostincar C."/>
            <person name="Volpe R.P."/>
            <person name="Klimenkova P."/>
            <person name="Gaidamakova E.K."/>
            <person name="Zhou C.E."/>
            <person name="Stewart B.J."/>
            <person name="Lyman M.G."/>
            <person name="Malfatti S.A."/>
            <person name="Rubinfeld B."/>
            <person name="Courtot M."/>
            <person name="Singh J."/>
            <person name="Dalgard C.L."/>
            <person name="Hamilton T."/>
            <person name="Frey K.G."/>
            <person name="Gunde-Cimerman N."/>
            <person name="Dugan L."/>
            <person name="Daly M.J."/>
        </authorList>
    </citation>
    <scope>NUCLEOTIDE SEQUENCE [LARGE SCALE GENOMIC DNA]</scope>
    <source>
        <strain evidence="2 3">MD1149</strain>
    </source>
</reference>
<dbReference type="EMBL" id="PJQD01000097">
    <property type="protein sequence ID" value="POY70730.1"/>
    <property type="molecule type" value="Genomic_DNA"/>
</dbReference>
<feature type="region of interest" description="Disordered" evidence="1">
    <location>
        <begin position="1"/>
        <end position="75"/>
    </location>
</feature>
<protein>
    <recommendedName>
        <fullName evidence="4">F-box domain-containing protein</fullName>
    </recommendedName>
</protein>
<evidence type="ECO:0000313" key="2">
    <source>
        <dbReference type="EMBL" id="POY70730.1"/>
    </source>
</evidence>
<dbReference type="OrthoDB" id="3219396at2759"/>
<evidence type="ECO:0000256" key="1">
    <source>
        <dbReference type="SAM" id="MobiDB-lite"/>
    </source>
</evidence>
<gene>
    <name evidence="2" type="ORF">BMF94_6140</name>
</gene>
<dbReference type="Proteomes" id="UP000237144">
    <property type="component" value="Unassembled WGS sequence"/>
</dbReference>
<proteinExistence type="predicted"/>
<feature type="region of interest" description="Disordered" evidence="1">
    <location>
        <begin position="89"/>
        <end position="124"/>
    </location>
</feature>
<keyword evidence="3" id="KW-1185">Reference proteome</keyword>
<evidence type="ECO:0008006" key="4">
    <source>
        <dbReference type="Google" id="ProtNLM"/>
    </source>
</evidence>